<dbReference type="CDD" id="cd00739">
    <property type="entry name" value="DHPS"/>
    <property type="match status" value="1"/>
</dbReference>
<protein>
    <recommendedName>
        <fullName evidence="6 12">Dihydropteroate synthase</fullName>
        <shortName evidence="12">DHPS</shortName>
        <ecNumber evidence="5 12">2.5.1.15</ecNumber>
    </recommendedName>
    <alternativeName>
        <fullName evidence="11 12">Dihydropteroate pyrophosphorylase</fullName>
    </alternativeName>
</protein>
<keyword evidence="9 12" id="KW-0460">Magnesium</keyword>
<dbReference type="RefSeq" id="WP_134159715.1">
    <property type="nucleotide sequence ID" value="NZ_BSUS01000001.1"/>
</dbReference>
<feature type="domain" description="Pterin-binding" evidence="13">
    <location>
        <begin position="2"/>
        <end position="247"/>
    </location>
</feature>
<comment type="caution">
    <text evidence="14">The sequence shown here is derived from an EMBL/GenBank/DDBJ whole genome shotgun (WGS) entry which is preliminary data.</text>
</comment>
<dbReference type="NCBIfam" id="TIGR01496">
    <property type="entry name" value="DHPS"/>
    <property type="match status" value="1"/>
</dbReference>
<evidence type="ECO:0000256" key="12">
    <source>
        <dbReference type="RuleBase" id="RU361205"/>
    </source>
</evidence>
<dbReference type="GO" id="GO:0046654">
    <property type="term" value="P:tetrahydrofolate biosynthetic process"/>
    <property type="evidence" value="ECO:0007669"/>
    <property type="project" value="UniProtKB-UniPathway"/>
</dbReference>
<evidence type="ECO:0000256" key="11">
    <source>
        <dbReference type="ARBA" id="ARBA00030193"/>
    </source>
</evidence>
<evidence type="ECO:0000313" key="15">
    <source>
        <dbReference type="Proteomes" id="UP000294581"/>
    </source>
</evidence>
<reference evidence="14 15" key="1">
    <citation type="submission" date="2019-03" db="EMBL/GenBank/DDBJ databases">
        <title>Genomic Encyclopedia of Type Strains, Phase IV (KMG-IV): sequencing the most valuable type-strain genomes for metagenomic binning, comparative biology and taxonomic classification.</title>
        <authorList>
            <person name="Goeker M."/>
        </authorList>
    </citation>
    <scope>NUCLEOTIDE SEQUENCE [LARGE SCALE GENOMIC DNA]</scope>
    <source>
        <strain evidence="14 15">DSM 17974</strain>
    </source>
</reference>
<comment type="pathway">
    <text evidence="3 12">Cofactor biosynthesis; tetrahydrofolate biosynthesis; 7,8-dihydrofolate from 2-amino-4-hydroxy-6-hydroxymethyl-7,8-dihydropteridine diphosphate and 4-aminobenzoate: step 1/2.</text>
</comment>
<comment type="function">
    <text evidence="12">Catalyzes the condensation of para-aminobenzoate (pABA) with 6-hydroxymethyl-7,8-dihydropterin diphosphate (DHPt-PP) to form 7,8-dihydropteroate (H2Pte), the immediate precursor of folate derivatives.</text>
</comment>
<comment type="similarity">
    <text evidence="4 12">Belongs to the DHPS family.</text>
</comment>
<evidence type="ECO:0000256" key="2">
    <source>
        <dbReference type="ARBA" id="ARBA00001946"/>
    </source>
</evidence>
<dbReference type="OrthoDB" id="9811744at2"/>
<dbReference type="Gene3D" id="3.20.20.20">
    <property type="entry name" value="Dihydropteroate synthase-like"/>
    <property type="match status" value="1"/>
</dbReference>
<dbReference type="InterPro" id="IPR006390">
    <property type="entry name" value="DHP_synth_dom"/>
</dbReference>
<gene>
    <name evidence="14" type="ORF">C7445_107154</name>
</gene>
<evidence type="ECO:0000256" key="5">
    <source>
        <dbReference type="ARBA" id="ARBA00012458"/>
    </source>
</evidence>
<dbReference type="InterPro" id="IPR011005">
    <property type="entry name" value="Dihydropteroate_synth-like_sf"/>
</dbReference>
<dbReference type="GO" id="GO:0005829">
    <property type="term" value="C:cytosol"/>
    <property type="evidence" value="ECO:0007669"/>
    <property type="project" value="TreeGrafter"/>
</dbReference>
<dbReference type="GO" id="GO:0004156">
    <property type="term" value="F:dihydropteroate synthase activity"/>
    <property type="evidence" value="ECO:0007669"/>
    <property type="project" value="UniProtKB-EC"/>
</dbReference>
<evidence type="ECO:0000256" key="4">
    <source>
        <dbReference type="ARBA" id="ARBA00009503"/>
    </source>
</evidence>
<evidence type="ECO:0000259" key="13">
    <source>
        <dbReference type="PROSITE" id="PS50972"/>
    </source>
</evidence>
<evidence type="ECO:0000256" key="10">
    <source>
        <dbReference type="ARBA" id="ARBA00022909"/>
    </source>
</evidence>
<evidence type="ECO:0000256" key="8">
    <source>
        <dbReference type="ARBA" id="ARBA00022723"/>
    </source>
</evidence>
<evidence type="ECO:0000256" key="1">
    <source>
        <dbReference type="ARBA" id="ARBA00000012"/>
    </source>
</evidence>
<dbReference type="GO" id="GO:0046656">
    <property type="term" value="P:folic acid biosynthetic process"/>
    <property type="evidence" value="ECO:0007669"/>
    <property type="project" value="UniProtKB-KW"/>
</dbReference>
<evidence type="ECO:0000313" key="14">
    <source>
        <dbReference type="EMBL" id="TDY46373.1"/>
    </source>
</evidence>
<accession>A0A4R8LPL3</accession>
<keyword evidence="8 12" id="KW-0479">Metal-binding</keyword>
<dbReference type="PROSITE" id="PS00793">
    <property type="entry name" value="DHPS_2"/>
    <property type="match status" value="1"/>
</dbReference>
<evidence type="ECO:0000256" key="9">
    <source>
        <dbReference type="ARBA" id="ARBA00022842"/>
    </source>
</evidence>
<keyword evidence="7 12" id="KW-0808">Transferase</keyword>
<dbReference type="SUPFAM" id="SSF51717">
    <property type="entry name" value="Dihydropteroate synthetase-like"/>
    <property type="match status" value="1"/>
</dbReference>
<dbReference type="Pfam" id="PF00809">
    <property type="entry name" value="Pterin_bind"/>
    <property type="match status" value="1"/>
</dbReference>
<organism evidence="14 15">
    <name type="scientific">Alicyclobacillus sacchari</name>
    <dbReference type="NCBI Taxonomy" id="392010"/>
    <lineage>
        <taxon>Bacteria</taxon>
        <taxon>Bacillati</taxon>
        <taxon>Bacillota</taxon>
        <taxon>Bacilli</taxon>
        <taxon>Bacillales</taxon>
        <taxon>Alicyclobacillaceae</taxon>
        <taxon>Alicyclobacillus</taxon>
    </lineage>
</organism>
<dbReference type="PROSITE" id="PS00792">
    <property type="entry name" value="DHPS_1"/>
    <property type="match status" value="1"/>
</dbReference>
<name>A0A4R8LPL3_9BACL</name>
<dbReference type="Proteomes" id="UP000294581">
    <property type="component" value="Unassembled WGS sequence"/>
</dbReference>
<dbReference type="PANTHER" id="PTHR20941:SF1">
    <property type="entry name" value="FOLIC ACID SYNTHESIS PROTEIN FOL1"/>
    <property type="match status" value="1"/>
</dbReference>
<evidence type="ECO:0000256" key="3">
    <source>
        <dbReference type="ARBA" id="ARBA00004763"/>
    </source>
</evidence>
<dbReference type="EC" id="2.5.1.15" evidence="5 12"/>
<proteinExistence type="inferred from homology"/>
<dbReference type="InterPro" id="IPR045031">
    <property type="entry name" value="DHP_synth-like"/>
</dbReference>
<evidence type="ECO:0000256" key="6">
    <source>
        <dbReference type="ARBA" id="ARBA00016919"/>
    </source>
</evidence>
<dbReference type="AlphaFoldDB" id="A0A4R8LPL3"/>
<evidence type="ECO:0000256" key="7">
    <source>
        <dbReference type="ARBA" id="ARBA00022679"/>
    </source>
</evidence>
<comment type="catalytic activity">
    <reaction evidence="1">
        <text>(7,8-dihydropterin-6-yl)methyl diphosphate + 4-aminobenzoate = 7,8-dihydropteroate + diphosphate</text>
        <dbReference type="Rhea" id="RHEA:19949"/>
        <dbReference type="ChEBI" id="CHEBI:17836"/>
        <dbReference type="ChEBI" id="CHEBI:17839"/>
        <dbReference type="ChEBI" id="CHEBI:33019"/>
        <dbReference type="ChEBI" id="CHEBI:72950"/>
        <dbReference type="EC" id="2.5.1.15"/>
    </reaction>
</comment>
<dbReference type="PROSITE" id="PS50972">
    <property type="entry name" value="PTERIN_BINDING"/>
    <property type="match status" value="1"/>
</dbReference>
<comment type="cofactor">
    <cofactor evidence="2 12">
        <name>Mg(2+)</name>
        <dbReference type="ChEBI" id="CHEBI:18420"/>
    </cofactor>
</comment>
<keyword evidence="10 12" id="KW-0289">Folate biosynthesis</keyword>
<dbReference type="PANTHER" id="PTHR20941">
    <property type="entry name" value="FOLATE SYNTHESIS PROTEINS"/>
    <property type="match status" value="1"/>
</dbReference>
<sequence length="258" mass="27985">MTLVMGILNVTPDSFSDGGRYVDPGAASERAFAMVEEGAGVIDIGAESTRPGFTALDPDTEWQRLKPVLARLCGKLSVPISVDTYHAQTALQAAEMGVEIINDVSAAADPEMARTVRETGLQYVYMHNRTGIEPSLTVDIFLAEIRYGIDRLLQRGVKQSQLIVDPGVGFAKTQAQNLECIREIDKFRGLGYPVLLGTSRKRVIGNVLGLPVNERLEGSLATVAYAVAQGVEMVRVHDVRETVRLCRMMEAIVHASGA</sequence>
<dbReference type="EMBL" id="SORF01000007">
    <property type="protein sequence ID" value="TDY46373.1"/>
    <property type="molecule type" value="Genomic_DNA"/>
</dbReference>
<dbReference type="GO" id="GO:0046872">
    <property type="term" value="F:metal ion binding"/>
    <property type="evidence" value="ECO:0007669"/>
    <property type="project" value="UniProtKB-KW"/>
</dbReference>
<keyword evidence="15" id="KW-1185">Reference proteome</keyword>
<dbReference type="InterPro" id="IPR000489">
    <property type="entry name" value="Pterin-binding_dom"/>
</dbReference>
<dbReference type="UniPathway" id="UPA00077">
    <property type="reaction ID" value="UER00156"/>
</dbReference>